<gene>
    <name evidence="1" type="ORF">LNTAR_03194</name>
</gene>
<dbReference type="RefSeq" id="WP_007280976.1">
    <property type="nucleotide sequence ID" value="NZ_ABCK01000034.1"/>
</dbReference>
<comment type="caution">
    <text evidence="1">The sequence shown here is derived from an EMBL/GenBank/DDBJ whole genome shotgun (WGS) entry which is preliminary data.</text>
</comment>
<evidence type="ECO:0000313" key="2">
    <source>
        <dbReference type="Proteomes" id="UP000004947"/>
    </source>
</evidence>
<protein>
    <recommendedName>
        <fullName evidence="3">Winged helix-turn-helix transcriptional regulator</fullName>
    </recommendedName>
</protein>
<dbReference type="EMBL" id="ABCK01000034">
    <property type="protein sequence ID" value="EDM25201.1"/>
    <property type="molecule type" value="Genomic_DNA"/>
</dbReference>
<evidence type="ECO:0000313" key="1">
    <source>
        <dbReference type="EMBL" id="EDM25201.1"/>
    </source>
</evidence>
<dbReference type="Proteomes" id="UP000004947">
    <property type="component" value="Unassembled WGS sequence"/>
</dbReference>
<dbReference type="eggNOG" id="COG1846">
    <property type="taxonomic scope" value="Bacteria"/>
</dbReference>
<dbReference type="SUPFAM" id="SSF46785">
    <property type="entry name" value="Winged helix' DNA-binding domain"/>
    <property type="match status" value="1"/>
</dbReference>
<organism evidence="1 2">
    <name type="scientific">Lentisphaera araneosa HTCC2155</name>
    <dbReference type="NCBI Taxonomy" id="313628"/>
    <lineage>
        <taxon>Bacteria</taxon>
        <taxon>Pseudomonadati</taxon>
        <taxon>Lentisphaerota</taxon>
        <taxon>Lentisphaeria</taxon>
        <taxon>Lentisphaerales</taxon>
        <taxon>Lentisphaeraceae</taxon>
        <taxon>Lentisphaera</taxon>
    </lineage>
</organism>
<evidence type="ECO:0008006" key="3">
    <source>
        <dbReference type="Google" id="ProtNLM"/>
    </source>
</evidence>
<proteinExistence type="predicted"/>
<dbReference type="OrthoDB" id="8537236at2"/>
<reference evidence="1 2" key="1">
    <citation type="journal article" date="2010" name="J. Bacteriol.">
        <title>Genome sequence of Lentisphaera araneosa HTCC2155T, the type species of the order Lentisphaerales in the phylum Lentisphaerae.</title>
        <authorList>
            <person name="Thrash J.C."/>
            <person name="Cho J.C."/>
            <person name="Vergin K.L."/>
            <person name="Morris R.M."/>
            <person name="Giovannoni S.J."/>
        </authorList>
    </citation>
    <scope>NUCLEOTIDE SEQUENCE [LARGE SCALE GENOMIC DNA]</scope>
    <source>
        <strain evidence="1 2">HTCC2155</strain>
    </source>
</reference>
<name>A6DT26_9BACT</name>
<accession>A6DT26</accession>
<dbReference type="AlphaFoldDB" id="A6DT26"/>
<keyword evidence="2" id="KW-1185">Reference proteome</keyword>
<dbReference type="InterPro" id="IPR036390">
    <property type="entry name" value="WH_DNA-bd_sf"/>
</dbReference>
<sequence>MIHKNDIQELEILKHVEETPHLSNRIAAQKLGCSIKLAHEVLKKMAGRGLLHIKKVHSRRWDYFLTPKGISEKARLTMEFLDFSMHFYHEARKLSSQVCRDLADSGVKKLSFLGAGDLAEIVYLGLKEWGLELEAIYDDEKKSFLGHDTQLLSDLVDNKHGAVLVCLYDPKQPTANNYLPEGVKVNDNFHWIFN</sequence>
<dbReference type="STRING" id="313628.LNTAR_03194"/>